<dbReference type="Gene3D" id="3.50.50.60">
    <property type="entry name" value="FAD/NAD(P)-binding domain"/>
    <property type="match status" value="1"/>
</dbReference>
<dbReference type="Proteomes" id="UP000256900">
    <property type="component" value="Unassembled WGS sequence"/>
</dbReference>
<dbReference type="RefSeq" id="WP_115837173.1">
    <property type="nucleotide sequence ID" value="NZ_CP025086.1"/>
</dbReference>
<organism evidence="2 3">
    <name type="scientific">Methylovirgula ligni</name>
    <dbReference type="NCBI Taxonomy" id="569860"/>
    <lineage>
        <taxon>Bacteria</taxon>
        <taxon>Pseudomonadati</taxon>
        <taxon>Pseudomonadota</taxon>
        <taxon>Alphaproteobacteria</taxon>
        <taxon>Hyphomicrobiales</taxon>
        <taxon>Beijerinckiaceae</taxon>
        <taxon>Methylovirgula</taxon>
    </lineage>
</organism>
<dbReference type="EMBL" id="QUMO01000004">
    <property type="protein sequence ID" value="REF84531.1"/>
    <property type="molecule type" value="Genomic_DNA"/>
</dbReference>
<dbReference type="Pfam" id="PF01494">
    <property type="entry name" value="FAD_binding_3"/>
    <property type="match status" value="1"/>
</dbReference>
<name>A0A3D9YRN5_9HYPH</name>
<comment type="caution">
    <text evidence="2">The sequence shown here is derived from an EMBL/GenBank/DDBJ whole genome shotgun (WGS) entry which is preliminary data.</text>
</comment>
<dbReference type="InterPro" id="IPR002938">
    <property type="entry name" value="FAD-bd"/>
</dbReference>
<feature type="domain" description="FAD-binding" evidence="1">
    <location>
        <begin position="12"/>
        <end position="348"/>
    </location>
</feature>
<gene>
    <name evidence="2" type="ORF">DES32_2640</name>
</gene>
<dbReference type="GO" id="GO:0071949">
    <property type="term" value="F:FAD binding"/>
    <property type="evidence" value="ECO:0007669"/>
    <property type="project" value="InterPro"/>
</dbReference>
<dbReference type="AlphaFoldDB" id="A0A3D9YRN5"/>
<dbReference type="PANTHER" id="PTHR46865">
    <property type="entry name" value="OXIDOREDUCTASE-RELATED"/>
    <property type="match status" value="1"/>
</dbReference>
<dbReference type="InterPro" id="IPR036188">
    <property type="entry name" value="FAD/NAD-bd_sf"/>
</dbReference>
<dbReference type="SUPFAM" id="SSF51905">
    <property type="entry name" value="FAD/NAD(P)-binding domain"/>
    <property type="match status" value="1"/>
</dbReference>
<sequence>MSATPQPSRRTALISGASIAGPTLAYWLDRYGFDVSVVERAGAIRGGGYPIDIRGTAIDVVERMGLLAQLQAAHIDARKLTFLDADGAPIGIIQPEALTGGVSGRDIELPRGALASLLYDLTRHGAIRYRFNDSIAALEDDGAGVNVRFKSGAEGRFDIVVGADGLHSNTRDLVFGPEAPFNHYLGYCFNLFSLPNDTGLAHEGVIWAEPGRMAGVYAVGHSDTLHAFLTFAAQEPPFHGHPDANQQRRRTADVFAGAGWQVPRMVEAMQRADDLYFDTVSQIHMPRWSSGRVVLVGDAAHAPSFLSGQGSSLALVGAYVLAGELATHAEPAEAFASYERIIRPFVEANQALATGGGGFLLPRTPEELEARNRALSAARLPGEAASRAEKRRRVHSSLRLPDYAAAIGG</sequence>
<evidence type="ECO:0000313" key="2">
    <source>
        <dbReference type="EMBL" id="REF84531.1"/>
    </source>
</evidence>
<keyword evidence="3" id="KW-1185">Reference proteome</keyword>
<proteinExistence type="predicted"/>
<dbReference type="OrthoDB" id="4230779at2"/>
<dbReference type="Gene3D" id="3.30.9.10">
    <property type="entry name" value="D-Amino Acid Oxidase, subunit A, domain 2"/>
    <property type="match status" value="1"/>
</dbReference>
<dbReference type="InterPro" id="IPR051704">
    <property type="entry name" value="FAD_aromatic-hydroxylase"/>
</dbReference>
<dbReference type="PRINTS" id="PR00420">
    <property type="entry name" value="RNGMNOXGNASE"/>
</dbReference>
<dbReference type="PANTHER" id="PTHR46865:SF2">
    <property type="entry name" value="MONOOXYGENASE"/>
    <property type="match status" value="1"/>
</dbReference>
<protein>
    <submittedName>
        <fullName evidence="2">2-polyprenyl-6-methoxyphenol hydroxylase-like FAD-dependent oxidoreductase</fullName>
    </submittedName>
</protein>
<accession>A0A3D9YRN5</accession>
<evidence type="ECO:0000313" key="3">
    <source>
        <dbReference type="Proteomes" id="UP000256900"/>
    </source>
</evidence>
<evidence type="ECO:0000259" key="1">
    <source>
        <dbReference type="Pfam" id="PF01494"/>
    </source>
</evidence>
<reference evidence="2 3" key="1">
    <citation type="submission" date="2018-08" db="EMBL/GenBank/DDBJ databases">
        <title>Genomic Encyclopedia of Type Strains, Phase IV (KMG-IV): sequencing the most valuable type-strain genomes for metagenomic binning, comparative biology and taxonomic classification.</title>
        <authorList>
            <person name="Goeker M."/>
        </authorList>
    </citation>
    <scope>NUCLEOTIDE SEQUENCE [LARGE SCALE GENOMIC DNA]</scope>
    <source>
        <strain evidence="2 3">BW863</strain>
    </source>
</reference>